<evidence type="ECO:0000313" key="3">
    <source>
        <dbReference type="EMBL" id="KAL2913637.1"/>
    </source>
</evidence>
<sequence length="107" mass="11884">MRSPLGAVRSASSGHHDDHHDDSNEPGGPLFGLKSGRKIYLWEVIWCIGIYGGIGLMIVADFVRTKQVLPALERGDAPSQHARQEAIRRLEARGEDFAYLPPNYRST</sequence>
<dbReference type="Proteomes" id="UP001527925">
    <property type="component" value="Unassembled WGS sequence"/>
</dbReference>
<keyword evidence="2" id="KW-1133">Transmembrane helix</keyword>
<gene>
    <name evidence="3" type="ORF">HK105_206797</name>
</gene>
<accession>A0ABR4N2C6</accession>
<feature type="compositionally biased region" description="Basic and acidic residues" evidence="1">
    <location>
        <begin position="14"/>
        <end position="23"/>
    </location>
</feature>
<keyword evidence="2" id="KW-0812">Transmembrane</keyword>
<feature type="region of interest" description="Disordered" evidence="1">
    <location>
        <begin position="1"/>
        <end position="29"/>
    </location>
</feature>
<name>A0ABR4N2C6_9FUNG</name>
<reference evidence="3 4" key="1">
    <citation type="submission" date="2023-09" db="EMBL/GenBank/DDBJ databases">
        <title>Pangenome analysis of Batrachochytrium dendrobatidis and related Chytrids.</title>
        <authorList>
            <person name="Yacoub M.N."/>
            <person name="Stajich J.E."/>
            <person name="James T.Y."/>
        </authorList>
    </citation>
    <scope>NUCLEOTIDE SEQUENCE [LARGE SCALE GENOMIC DNA]</scope>
    <source>
        <strain evidence="3 4">JEL0888</strain>
    </source>
</reference>
<protein>
    <submittedName>
        <fullName evidence="3">Uncharacterized protein</fullName>
    </submittedName>
</protein>
<organism evidence="3 4">
    <name type="scientific">Polyrhizophydium stewartii</name>
    <dbReference type="NCBI Taxonomy" id="2732419"/>
    <lineage>
        <taxon>Eukaryota</taxon>
        <taxon>Fungi</taxon>
        <taxon>Fungi incertae sedis</taxon>
        <taxon>Chytridiomycota</taxon>
        <taxon>Chytridiomycota incertae sedis</taxon>
        <taxon>Chytridiomycetes</taxon>
        <taxon>Rhizophydiales</taxon>
        <taxon>Rhizophydiales incertae sedis</taxon>
        <taxon>Polyrhizophydium</taxon>
    </lineage>
</organism>
<dbReference type="EMBL" id="JADGIZ020000043">
    <property type="protein sequence ID" value="KAL2913637.1"/>
    <property type="molecule type" value="Genomic_DNA"/>
</dbReference>
<keyword evidence="4" id="KW-1185">Reference proteome</keyword>
<evidence type="ECO:0000256" key="2">
    <source>
        <dbReference type="SAM" id="Phobius"/>
    </source>
</evidence>
<evidence type="ECO:0000256" key="1">
    <source>
        <dbReference type="SAM" id="MobiDB-lite"/>
    </source>
</evidence>
<feature type="transmembrane region" description="Helical" evidence="2">
    <location>
        <begin position="39"/>
        <end position="60"/>
    </location>
</feature>
<comment type="caution">
    <text evidence="3">The sequence shown here is derived from an EMBL/GenBank/DDBJ whole genome shotgun (WGS) entry which is preliminary data.</text>
</comment>
<evidence type="ECO:0000313" key="4">
    <source>
        <dbReference type="Proteomes" id="UP001527925"/>
    </source>
</evidence>
<proteinExistence type="predicted"/>
<keyword evidence="2" id="KW-0472">Membrane</keyword>